<dbReference type="Proteomes" id="UP000076858">
    <property type="component" value="Unassembled WGS sequence"/>
</dbReference>
<evidence type="ECO:0000256" key="4">
    <source>
        <dbReference type="ARBA" id="ARBA00023015"/>
    </source>
</evidence>
<dbReference type="InterPro" id="IPR027974">
    <property type="entry name" value="DUF4470"/>
</dbReference>
<dbReference type="InterPro" id="IPR002893">
    <property type="entry name" value="Znf_MYND"/>
</dbReference>
<evidence type="ECO:0000256" key="6">
    <source>
        <dbReference type="ARBA" id="ARBA00023163"/>
    </source>
</evidence>
<dbReference type="STRING" id="35525.A0A0P5YZJ1"/>
<dbReference type="GO" id="GO:0003677">
    <property type="term" value="F:DNA binding"/>
    <property type="evidence" value="ECO:0007669"/>
    <property type="project" value="UniProtKB-KW"/>
</dbReference>
<dbReference type="EMBL" id="LRGB01000024">
    <property type="protein sequence ID" value="KZS21437.1"/>
    <property type="molecule type" value="Genomic_DNA"/>
</dbReference>
<reference evidence="8 9" key="1">
    <citation type="submission" date="2016-03" db="EMBL/GenBank/DDBJ databases">
        <title>EvidentialGene: Evidence-directed Construction of Genes on Genomes.</title>
        <authorList>
            <person name="Gilbert D.G."/>
            <person name="Choi J.-H."/>
            <person name="Mockaitis K."/>
            <person name="Colbourne J."/>
            <person name="Pfrender M."/>
        </authorList>
    </citation>
    <scope>NUCLEOTIDE SEQUENCE [LARGE SCALE GENOMIC DNA]</scope>
    <source>
        <strain evidence="8 9">Xinb3</strain>
        <tissue evidence="8">Complete organism</tissue>
    </source>
</reference>
<dbReference type="PANTHER" id="PTHR10237:SF1">
    <property type="entry name" value="DEFORMED EPIDERMAL AUTOREGULATORY FACTOR 1 HOMOLOG"/>
    <property type="match status" value="1"/>
</dbReference>
<dbReference type="Gene3D" id="6.10.140.2220">
    <property type="match status" value="1"/>
</dbReference>
<keyword evidence="6" id="KW-0804">Transcription</keyword>
<proteinExistence type="predicted"/>
<sequence length="996" mass="113160">MLSPSKKYSLPNSSACYSFSNYPFEDFLEEYHGFSDIPIKVLILSCGDLPFAVHSTTLCSNQRITNITVTDESPITIARNVLFVKIISDTKFDPNSDKDLRYLWNVWYNMKWSSKTKNRFLKDVTELYTGKLPHNLKVPVKSDMGLLQIIWGVWISSVSDMNPDSMQQICDQRYESIINHIHGIVSNNVTKSKSNVYKPTLAEVWEWLVAVTKDHTDHKSTKNAKEIRIYFETGNCCESQDMKACINPTFLNPKTGRWALDSSVSPFETYFNLKQLPHHDFENDFLNSCKRGLYNQVKNFQKWLSNATLSLNIGDPLELCYCKTWTELFNIVDCSKLPDHVGLANILNAARLALVDDPHAVLLTHSSPWRDNTTGVRYDSAKEFIEESLCSSVQMIPTLYGLMLINHVHLGNPLPLRTSWRPSVRLQWTHSPSFKNMHIESGGAIGDFFETIQAKYLCNFESEKPKICESSFTLLAYCYLVSSFIARVELVETHREGLEHPPLPPSLQLAWNTLLAWMKGSRVLHMKINLLLTNKEDGPLRLVLATQNDATVQYIDNFGLSCDGCDIAVSFMLLENHNLDLETTALYLTSGIAQTTISSSCFLADASSTLFHFPPPFRPKDNSSAFLTCLEFEDFYHVDLPGIAQDDIILSTDREPPSEAGHCVTLLAGAICQELIFPWPFKVVDVHTSCDNDDKRVRLILPKSMNEPHPFEWKDRRKWDISLLSPWNPESLLKDLNFHLSAQFDCCELKRQMLNEAESDAISPITCLKGVREIIRTLFQSTMLDGNLLYVIRSKNDPKLKNLWFIRVHLPILVSSSGAPILLLTANDHRLAQKLVDCGKLEQTTATEDFKRIFVEGVSSSEVCPIFVKSEEEESVLRYLLRVNATKIFTNVWPIKQIPVGETSPWLCTFVSPSYADQTGTDAEMEELVAATNKVSIQTQEGENILFRERSLASSVCSRCKQIKENLKRCSRCRSVKYCSVDCQRSDWPSHKASCL</sequence>
<dbReference type="PROSITE" id="PS01360">
    <property type="entry name" value="ZF_MYND_1"/>
    <property type="match status" value="1"/>
</dbReference>
<keyword evidence="4" id="KW-0805">Transcription regulation</keyword>
<dbReference type="Pfam" id="PF01753">
    <property type="entry name" value="zf-MYND"/>
    <property type="match status" value="1"/>
</dbReference>
<dbReference type="SUPFAM" id="SSF144232">
    <property type="entry name" value="HIT/MYND zinc finger-like"/>
    <property type="match status" value="1"/>
</dbReference>
<keyword evidence="3" id="KW-0862">Zinc</keyword>
<evidence type="ECO:0000256" key="7">
    <source>
        <dbReference type="ARBA" id="ARBA00023242"/>
    </source>
</evidence>
<dbReference type="Pfam" id="PF14737">
    <property type="entry name" value="DUF4470"/>
    <property type="match status" value="1"/>
</dbReference>
<dbReference type="GO" id="GO:0008270">
    <property type="term" value="F:zinc ion binding"/>
    <property type="evidence" value="ECO:0007669"/>
    <property type="project" value="UniProtKB-KW"/>
</dbReference>
<dbReference type="InterPro" id="IPR024119">
    <property type="entry name" value="TF_DEAF-1"/>
</dbReference>
<dbReference type="PROSITE" id="PS50865">
    <property type="entry name" value="ZF_MYND_2"/>
    <property type="match status" value="1"/>
</dbReference>
<protein>
    <submittedName>
        <fullName evidence="8">Uncharacterized protein</fullName>
    </submittedName>
</protein>
<evidence type="ECO:0000313" key="9">
    <source>
        <dbReference type="Proteomes" id="UP000076858"/>
    </source>
</evidence>
<gene>
    <name evidence="8" type="ORF">APZ42_011350</name>
</gene>
<keyword evidence="2" id="KW-0863">Zinc-finger</keyword>
<dbReference type="GO" id="GO:0000981">
    <property type="term" value="F:DNA-binding transcription factor activity, RNA polymerase II-specific"/>
    <property type="evidence" value="ECO:0007669"/>
    <property type="project" value="TreeGrafter"/>
</dbReference>
<name>A0A0P5YZJ1_9CRUS</name>
<keyword evidence="9" id="KW-1185">Reference proteome</keyword>
<accession>A0A0P5YZJ1</accession>
<organism evidence="8 9">
    <name type="scientific">Daphnia magna</name>
    <dbReference type="NCBI Taxonomy" id="35525"/>
    <lineage>
        <taxon>Eukaryota</taxon>
        <taxon>Metazoa</taxon>
        <taxon>Ecdysozoa</taxon>
        <taxon>Arthropoda</taxon>
        <taxon>Crustacea</taxon>
        <taxon>Branchiopoda</taxon>
        <taxon>Diplostraca</taxon>
        <taxon>Cladocera</taxon>
        <taxon>Anomopoda</taxon>
        <taxon>Daphniidae</taxon>
        <taxon>Daphnia</taxon>
    </lineage>
</organism>
<evidence type="ECO:0000313" key="8">
    <source>
        <dbReference type="EMBL" id="KZS21437.1"/>
    </source>
</evidence>
<keyword evidence="5" id="KW-0238">DNA-binding</keyword>
<evidence type="ECO:0000256" key="5">
    <source>
        <dbReference type="ARBA" id="ARBA00023125"/>
    </source>
</evidence>
<evidence type="ECO:0000256" key="1">
    <source>
        <dbReference type="ARBA" id="ARBA00022723"/>
    </source>
</evidence>
<evidence type="ECO:0000256" key="2">
    <source>
        <dbReference type="ARBA" id="ARBA00022771"/>
    </source>
</evidence>
<keyword evidence="7" id="KW-0539">Nucleus</keyword>
<dbReference type="PANTHER" id="PTHR10237">
    <property type="entry name" value="DEFORMED EPIDERMAL AUTOREGULATORY FACTOR 1 HOMOLOG SUPPRESSIN"/>
    <property type="match status" value="1"/>
</dbReference>
<keyword evidence="1" id="KW-0479">Metal-binding</keyword>
<evidence type="ECO:0000256" key="3">
    <source>
        <dbReference type="ARBA" id="ARBA00022833"/>
    </source>
</evidence>
<dbReference type="AlphaFoldDB" id="A0A0P5YZJ1"/>
<dbReference type="GO" id="GO:0005634">
    <property type="term" value="C:nucleus"/>
    <property type="evidence" value="ECO:0007669"/>
    <property type="project" value="TreeGrafter"/>
</dbReference>
<dbReference type="OrthoDB" id="5958408at2759"/>
<comment type="caution">
    <text evidence="8">The sequence shown here is derived from an EMBL/GenBank/DDBJ whole genome shotgun (WGS) entry which is preliminary data.</text>
</comment>